<name>A0A4R2RJC2_9RHOB</name>
<keyword evidence="2" id="KW-1185">Reference proteome</keyword>
<proteinExistence type="predicted"/>
<dbReference type="EMBL" id="SLXU01000016">
    <property type="protein sequence ID" value="TCP59771.1"/>
    <property type="molecule type" value="Genomic_DNA"/>
</dbReference>
<dbReference type="AlphaFoldDB" id="A0A4R2RJC2"/>
<reference evidence="1 2" key="1">
    <citation type="submission" date="2019-03" db="EMBL/GenBank/DDBJ databases">
        <title>Genomic Encyclopedia of Type Strains, Phase IV (KMG-IV): sequencing the most valuable type-strain genomes for metagenomic binning, comparative biology and taxonomic classification.</title>
        <authorList>
            <person name="Goeker M."/>
        </authorList>
    </citation>
    <scope>NUCLEOTIDE SEQUENCE [LARGE SCALE GENOMIC DNA]</scope>
    <source>
        <strain evidence="1 2">DSM 24766</strain>
    </source>
</reference>
<gene>
    <name evidence="1" type="ORF">EV663_11667</name>
</gene>
<accession>A0A4R2RJC2</accession>
<organism evidence="1 2">
    <name type="scientific">Rhodovulum bhavnagarense</name>
    <dbReference type="NCBI Taxonomy" id="992286"/>
    <lineage>
        <taxon>Bacteria</taxon>
        <taxon>Pseudomonadati</taxon>
        <taxon>Pseudomonadota</taxon>
        <taxon>Alphaproteobacteria</taxon>
        <taxon>Rhodobacterales</taxon>
        <taxon>Paracoccaceae</taxon>
        <taxon>Rhodovulum</taxon>
    </lineage>
</organism>
<evidence type="ECO:0000313" key="2">
    <source>
        <dbReference type="Proteomes" id="UP000295050"/>
    </source>
</evidence>
<dbReference type="RefSeq" id="WP_132952650.1">
    <property type="nucleotide sequence ID" value="NZ_SLXU01000016.1"/>
</dbReference>
<evidence type="ECO:0000313" key="1">
    <source>
        <dbReference type="EMBL" id="TCP59771.1"/>
    </source>
</evidence>
<comment type="caution">
    <text evidence="1">The sequence shown here is derived from an EMBL/GenBank/DDBJ whole genome shotgun (WGS) entry which is preliminary data.</text>
</comment>
<protein>
    <submittedName>
        <fullName evidence="1">Uncharacterized protein</fullName>
    </submittedName>
</protein>
<dbReference type="Proteomes" id="UP000295050">
    <property type="component" value="Unassembled WGS sequence"/>
</dbReference>
<sequence length="74" mass="8315">MRVCAADWDFEETEYRTGENGQDYPVTIPYKTVTCARCGNAITVFGHSQESFEAACVQLRLTCPKGENNFYLAP</sequence>